<evidence type="ECO:0000313" key="2">
    <source>
        <dbReference type="EMBL" id="KAG5923643.1"/>
    </source>
</evidence>
<dbReference type="Proteomes" id="UP000811619">
    <property type="component" value="Unassembled WGS sequence"/>
</dbReference>
<gene>
    <name evidence="2" type="ORF">E4U42_004910</name>
</gene>
<feature type="region of interest" description="Disordered" evidence="1">
    <location>
        <begin position="1"/>
        <end position="20"/>
    </location>
</feature>
<evidence type="ECO:0000256" key="1">
    <source>
        <dbReference type="SAM" id="MobiDB-lite"/>
    </source>
</evidence>
<reference evidence="2" key="1">
    <citation type="journal article" date="2020" name="bioRxiv">
        <title>Whole genome comparisons of ergot fungi reveals the divergence and evolution of species within the genus Claviceps are the result of varying mechanisms driving genome evolution and host range expansion.</title>
        <authorList>
            <person name="Wyka S.A."/>
            <person name="Mondo S.J."/>
            <person name="Liu M."/>
            <person name="Dettman J."/>
            <person name="Nalam V."/>
            <person name="Broders K.D."/>
        </authorList>
    </citation>
    <scope>NUCLEOTIDE SEQUENCE</scope>
    <source>
        <strain evidence="2">CCC 489</strain>
    </source>
</reference>
<feature type="compositionally biased region" description="Polar residues" evidence="1">
    <location>
        <begin position="76"/>
        <end position="94"/>
    </location>
</feature>
<name>A0A8K0J4N4_9HYPO</name>
<feature type="compositionally biased region" description="Polar residues" evidence="1">
    <location>
        <begin position="1"/>
        <end position="14"/>
    </location>
</feature>
<accession>A0A8K0J4N4</accession>
<evidence type="ECO:0000313" key="3">
    <source>
        <dbReference type="Proteomes" id="UP000811619"/>
    </source>
</evidence>
<comment type="caution">
    <text evidence="2">The sequence shown here is derived from an EMBL/GenBank/DDBJ whole genome shotgun (WGS) entry which is preliminary data.</text>
</comment>
<protein>
    <submittedName>
        <fullName evidence="2">Uncharacterized protein</fullName>
    </submittedName>
</protein>
<dbReference type="EMBL" id="SRPY01000441">
    <property type="protein sequence ID" value="KAG5923643.1"/>
    <property type="molecule type" value="Genomic_DNA"/>
</dbReference>
<organism evidence="2 3">
    <name type="scientific">Claviceps africana</name>
    <dbReference type="NCBI Taxonomy" id="83212"/>
    <lineage>
        <taxon>Eukaryota</taxon>
        <taxon>Fungi</taxon>
        <taxon>Dikarya</taxon>
        <taxon>Ascomycota</taxon>
        <taxon>Pezizomycotina</taxon>
        <taxon>Sordariomycetes</taxon>
        <taxon>Hypocreomycetidae</taxon>
        <taxon>Hypocreales</taxon>
        <taxon>Clavicipitaceae</taxon>
        <taxon>Claviceps</taxon>
    </lineage>
</organism>
<dbReference type="AlphaFoldDB" id="A0A8K0J4N4"/>
<keyword evidence="3" id="KW-1185">Reference proteome</keyword>
<feature type="region of interest" description="Disordered" evidence="1">
    <location>
        <begin position="73"/>
        <end position="104"/>
    </location>
</feature>
<sequence>MTGNSWQQLATTGDNWRRPATRNEHRLILLSVLSVPSQRTRMANAAPASFRRRTKRTLQDTLMGQFLASLGPRIHQSPSKSAATSLLYSNQPVSNGHDVVDAVQ</sequence>
<proteinExistence type="predicted"/>